<evidence type="ECO:0000256" key="1">
    <source>
        <dbReference type="SAM" id="MobiDB-lite"/>
    </source>
</evidence>
<keyword evidence="2" id="KW-0472">Membrane</keyword>
<feature type="region of interest" description="Disordered" evidence="1">
    <location>
        <begin position="198"/>
        <end position="249"/>
    </location>
</feature>
<feature type="compositionally biased region" description="Basic residues" evidence="1">
    <location>
        <begin position="121"/>
        <end position="146"/>
    </location>
</feature>
<feature type="compositionally biased region" description="Basic residues" evidence="1">
    <location>
        <begin position="622"/>
        <end position="640"/>
    </location>
</feature>
<dbReference type="AlphaFoldDB" id="A0A0V0YD72"/>
<feature type="compositionally biased region" description="Basic and acidic residues" evidence="1">
    <location>
        <begin position="557"/>
        <end position="574"/>
    </location>
</feature>
<feature type="compositionally biased region" description="Basic and acidic residues" evidence="1">
    <location>
        <begin position="424"/>
        <end position="453"/>
    </location>
</feature>
<reference evidence="3 4" key="1">
    <citation type="submission" date="2015-01" db="EMBL/GenBank/DDBJ databases">
        <title>Evolution of Trichinella species and genotypes.</title>
        <authorList>
            <person name="Korhonen P.K."/>
            <person name="Edoardo P."/>
            <person name="Giuseppe L.R."/>
            <person name="Gasser R.B."/>
        </authorList>
    </citation>
    <scope>NUCLEOTIDE SEQUENCE [LARGE SCALE GENOMIC DNA]</scope>
    <source>
        <strain evidence="3">ISS141</strain>
    </source>
</reference>
<feature type="compositionally biased region" description="Polar residues" evidence="1">
    <location>
        <begin position="653"/>
        <end position="664"/>
    </location>
</feature>
<feature type="compositionally biased region" description="Basic and acidic residues" evidence="1">
    <location>
        <begin position="725"/>
        <end position="734"/>
    </location>
</feature>
<feature type="compositionally biased region" description="Basic and acidic residues" evidence="1">
    <location>
        <begin position="150"/>
        <end position="159"/>
    </location>
</feature>
<feature type="compositionally biased region" description="Basic residues" evidence="1">
    <location>
        <begin position="706"/>
        <end position="724"/>
    </location>
</feature>
<feature type="compositionally biased region" description="Basic and acidic residues" evidence="1">
    <location>
        <begin position="686"/>
        <end position="705"/>
    </location>
</feature>
<feature type="compositionally biased region" description="Basic residues" evidence="1">
    <location>
        <begin position="370"/>
        <end position="387"/>
    </location>
</feature>
<feature type="compositionally biased region" description="Basic and acidic residues" evidence="1">
    <location>
        <begin position="607"/>
        <end position="621"/>
    </location>
</feature>
<gene>
    <name evidence="3" type="ORF">T4E_6264</name>
</gene>
<feature type="compositionally biased region" description="Basic and acidic residues" evidence="1">
    <location>
        <begin position="641"/>
        <end position="652"/>
    </location>
</feature>
<proteinExistence type="predicted"/>
<feature type="compositionally biased region" description="Basic and acidic residues" evidence="1">
    <location>
        <begin position="225"/>
        <end position="244"/>
    </location>
</feature>
<feature type="region of interest" description="Disordered" evidence="1">
    <location>
        <begin position="283"/>
        <end position="329"/>
    </location>
</feature>
<feature type="compositionally biased region" description="Gly residues" evidence="1">
    <location>
        <begin position="739"/>
        <end position="748"/>
    </location>
</feature>
<feature type="region of interest" description="Disordered" evidence="1">
    <location>
        <begin position="607"/>
        <end position="748"/>
    </location>
</feature>
<feature type="compositionally biased region" description="Basic and acidic residues" evidence="1">
    <location>
        <begin position="523"/>
        <end position="537"/>
    </location>
</feature>
<keyword evidence="2" id="KW-0812">Transmembrane</keyword>
<feature type="compositionally biased region" description="Basic residues" evidence="1">
    <location>
        <begin position="538"/>
        <end position="556"/>
    </location>
</feature>
<feature type="compositionally biased region" description="Basic residues" evidence="1">
    <location>
        <begin position="209"/>
        <end position="224"/>
    </location>
</feature>
<feature type="transmembrane region" description="Helical" evidence="2">
    <location>
        <begin position="65"/>
        <end position="83"/>
    </location>
</feature>
<sequence length="748" mass="85343">MQWQQNAGWLNRKKEEAVTNEKVPMRWEFTVTLKSNQMKVNVGRIGHFDVFRAQDTWDKIEVPEMFLVAIFVLIILAFIYHFFTEKQQILEWKETPVEPISMTAIPQKKTPEEIIKESKERHGKAAKKLVKKAKKKTKSKKSKKSAKSLMKKEDMSQEKCERKIESHMPETIAEVGKATNAVQQIVPCKATEELTKAAEKIRREDSEKKKRKLKQKSKAKKVKKMEKETAEAQEMSTKKSETKLRTQISPFPLQNIAQLMEKQNIMERVAGQKAHEELTKVAEKIRKEDSKKKKLKTKKKSKATKSKKQKTEMTAENDMGSKIPEKSLEDVIAQYPPEILAQATESNSLIDRICGTKLSEVTKAAEKFRRKDSKKKDKKKSKSKKSKKSETETTVKQHMEKETYQTKKQAIESTPMTEITAIPIDERDIVEAIRIEKPQEEFIKEAEKTDKKESKKLKKKSKKRSKSKKSKKAAKEQAIEEEVTPQKQEDAITTQIPILPPEITAMVNDEGNIAQPLVEKKVETVESKDEQKIEKKDSKKLKKKSKKRSKSKKSKKAAKEQAIKDEVTPQKQEDAIISQMPILPTEITAMVTDDGNIAEPLVEKKVETVESKDEQKIEKKDSKKLKKKSKKRSKSKKSKKAAKEQAIKDEVTPQKQEGAITSQMPILPPEITAMVTDEGNIAQPLVEKKVETVESKDEQKIEKKDSKKLKKKSKKRSKSKKSKKAEKDVVDNGKKSGSHQGGVNGGNG</sequence>
<evidence type="ECO:0000256" key="2">
    <source>
        <dbReference type="SAM" id="Phobius"/>
    </source>
</evidence>
<name>A0A0V0YD72_TRIPS</name>
<feature type="compositionally biased region" description="Basic residues" evidence="1">
    <location>
        <begin position="292"/>
        <end position="308"/>
    </location>
</feature>
<keyword evidence="2" id="KW-1133">Transmembrane helix</keyword>
<feature type="compositionally biased region" description="Basic residues" evidence="1">
    <location>
        <begin position="454"/>
        <end position="472"/>
    </location>
</feature>
<feature type="compositionally biased region" description="Basic and acidic residues" evidence="1">
    <location>
        <begin position="198"/>
        <end position="208"/>
    </location>
</feature>
<evidence type="ECO:0000313" key="3">
    <source>
        <dbReference type="EMBL" id="KRX97936.1"/>
    </source>
</evidence>
<feature type="compositionally biased region" description="Polar residues" evidence="1">
    <location>
        <begin position="406"/>
        <end position="417"/>
    </location>
</feature>
<organism evidence="3 4">
    <name type="scientific">Trichinella pseudospiralis</name>
    <name type="common">Parasitic roundworm</name>
    <dbReference type="NCBI Taxonomy" id="6337"/>
    <lineage>
        <taxon>Eukaryota</taxon>
        <taxon>Metazoa</taxon>
        <taxon>Ecdysozoa</taxon>
        <taxon>Nematoda</taxon>
        <taxon>Enoplea</taxon>
        <taxon>Dorylaimia</taxon>
        <taxon>Trichinellida</taxon>
        <taxon>Trichinellidae</taxon>
        <taxon>Trichinella</taxon>
    </lineage>
</organism>
<comment type="caution">
    <text evidence="3">The sequence shown here is derived from an EMBL/GenBank/DDBJ whole genome shotgun (WGS) entry which is preliminary data.</text>
</comment>
<protein>
    <submittedName>
        <fullName evidence="3">Uncharacterized protein</fullName>
    </submittedName>
</protein>
<dbReference type="Proteomes" id="UP000054815">
    <property type="component" value="Unassembled WGS sequence"/>
</dbReference>
<evidence type="ECO:0000313" key="4">
    <source>
        <dbReference type="Proteomes" id="UP000054815"/>
    </source>
</evidence>
<dbReference type="EMBL" id="JYDU01000026">
    <property type="protein sequence ID" value="KRX97936.1"/>
    <property type="molecule type" value="Genomic_DNA"/>
</dbReference>
<feature type="compositionally biased region" description="Basic and acidic residues" evidence="1">
    <location>
        <begin position="388"/>
        <end position="405"/>
    </location>
</feature>
<feature type="region of interest" description="Disordered" evidence="1">
    <location>
        <begin position="523"/>
        <end position="579"/>
    </location>
</feature>
<dbReference type="STRING" id="6337.A0A0V0YD72"/>
<feature type="region of interest" description="Disordered" evidence="1">
    <location>
        <begin position="361"/>
        <end position="498"/>
    </location>
</feature>
<feature type="region of interest" description="Disordered" evidence="1">
    <location>
        <begin position="118"/>
        <end position="159"/>
    </location>
</feature>
<accession>A0A0V0YD72</accession>